<evidence type="ECO:0000256" key="2">
    <source>
        <dbReference type="SAM" id="SignalP"/>
    </source>
</evidence>
<protein>
    <submittedName>
        <fullName evidence="3">Uncharacterized protein</fullName>
    </submittedName>
</protein>
<dbReference type="Proteomes" id="UP001519460">
    <property type="component" value="Unassembled WGS sequence"/>
</dbReference>
<proteinExistence type="predicted"/>
<feature type="compositionally biased region" description="Basic and acidic residues" evidence="1">
    <location>
        <begin position="253"/>
        <end position="267"/>
    </location>
</feature>
<keyword evidence="4" id="KW-1185">Reference proteome</keyword>
<evidence type="ECO:0000256" key="1">
    <source>
        <dbReference type="SAM" id="MobiDB-lite"/>
    </source>
</evidence>
<evidence type="ECO:0000313" key="4">
    <source>
        <dbReference type="Proteomes" id="UP001519460"/>
    </source>
</evidence>
<accession>A0ABD0J208</accession>
<comment type="caution">
    <text evidence="3">The sequence shown here is derived from an EMBL/GenBank/DDBJ whole genome shotgun (WGS) entry which is preliminary data.</text>
</comment>
<reference evidence="3 4" key="1">
    <citation type="journal article" date="2023" name="Sci. Data">
        <title>Genome assembly of the Korean intertidal mud-creeper Batillaria attramentaria.</title>
        <authorList>
            <person name="Patra A.K."/>
            <person name="Ho P.T."/>
            <person name="Jun S."/>
            <person name="Lee S.J."/>
            <person name="Kim Y."/>
            <person name="Won Y.J."/>
        </authorList>
    </citation>
    <scope>NUCLEOTIDE SEQUENCE [LARGE SCALE GENOMIC DNA]</scope>
    <source>
        <strain evidence="3">Wonlab-2016</strain>
    </source>
</reference>
<evidence type="ECO:0000313" key="3">
    <source>
        <dbReference type="EMBL" id="KAK7449361.1"/>
    </source>
</evidence>
<feature type="compositionally biased region" description="Low complexity" evidence="1">
    <location>
        <begin position="233"/>
        <end position="243"/>
    </location>
</feature>
<name>A0ABD0J208_9CAEN</name>
<organism evidence="3 4">
    <name type="scientific">Batillaria attramentaria</name>
    <dbReference type="NCBI Taxonomy" id="370345"/>
    <lineage>
        <taxon>Eukaryota</taxon>
        <taxon>Metazoa</taxon>
        <taxon>Spiralia</taxon>
        <taxon>Lophotrochozoa</taxon>
        <taxon>Mollusca</taxon>
        <taxon>Gastropoda</taxon>
        <taxon>Caenogastropoda</taxon>
        <taxon>Sorbeoconcha</taxon>
        <taxon>Cerithioidea</taxon>
        <taxon>Batillariidae</taxon>
        <taxon>Batillaria</taxon>
    </lineage>
</organism>
<dbReference type="AlphaFoldDB" id="A0ABD0J208"/>
<keyword evidence="2" id="KW-0732">Signal</keyword>
<feature type="region of interest" description="Disordered" evidence="1">
    <location>
        <begin position="231"/>
        <end position="280"/>
    </location>
</feature>
<feature type="signal peptide" evidence="2">
    <location>
        <begin position="1"/>
        <end position="17"/>
    </location>
</feature>
<gene>
    <name evidence="3" type="ORF">BaRGS_00040012</name>
</gene>
<feature type="chain" id="PRO_5044768358" evidence="2">
    <location>
        <begin position="18"/>
        <end position="280"/>
    </location>
</feature>
<sequence length="280" mass="30414">MLLLLCILIHQDGEAGADAKQTHDGLTSPSDRNSEHAYTHIVSVTNLCPTSELTAGDDSVYSELEDIADRKPDDDYSLAHDPDQCQPEKFTATSASVYSLAHNPSNEVVNTPKYFILEDEGKLSSGDEQGTGGQYFLEEGAADDETGDRKVEASHGAVILHGDHEYSPLTSTSRAENCIEDRTMTDNITEDNAAIDEETQGGQYFILEEDAANEEDKQSKAGQYFILEEDAAAADADNGDAANPETDYSHLNPADRVDNSSDVDKEYTPLGLMPKKDTSL</sequence>
<dbReference type="EMBL" id="JACVVK020000750">
    <property type="protein sequence ID" value="KAK7449361.1"/>
    <property type="molecule type" value="Genomic_DNA"/>
</dbReference>